<dbReference type="InterPro" id="IPR043917">
    <property type="entry name" value="DUF5753"/>
</dbReference>
<dbReference type="GO" id="GO:0003677">
    <property type="term" value="F:DNA binding"/>
    <property type="evidence" value="ECO:0007669"/>
    <property type="project" value="InterPro"/>
</dbReference>
<organism evidence="2 3">
    <name type="scientific">Planobispora takensis</name>
    <dbReference type="NCBI Taxonomy" id="1367882"/>
    <lineage>
        <taxon>Bacteria</taxon>
        <taxon>Bacillati</taxon>
        <taxon>Actinomycetota</taxon>
        <taxon>Actinomycetes</taxon>
        <taxon>Streptosporangiales</taxon>
        <taxon>Streptosporangiaceae</taxon>
        <taxon>Planobispora</taxon>
    </lineage>
</organism>
<dbReference type="PROSITE" id="PS50943">
    <property type="entry name" value="HTH_CROC1"/>
    <property type="match status" value="1"/>
</dbReference>
<dbReference type="Pfam" id="PF19054">
    <property type="entry name" value="DUF5753"/>
    <property type="match status" value="1"/>
</dbReference>
<protein>
    <submittedName>
        <fullName evidence="2">Transcriptional regulator</fullName>
    </submittedName>
</protein>
<dbReference type="Pfam" id="PF13560">
    <property type="entry name" value="HTH_31"/>
    <property type="match status" value="1"/>
</dbReference>
<dbReference type="Gene3D" id="1.10.260.40">
    <property type="entry name" value="lambda repressor-like DNA-binding domains"/>
    <property type="match status" value="1"/>
</dbReference>
<dbReference type="Proteomes" id="UP000634476">
    <property type="component" value="Unassembled WGS sequence"/>
</dbReference>
<evidence type="ECO:0000313" key="2">
    <source>
        <dbReference type="EMBL" id="GIH99242.1"/>
    </source>
</evidence>
<reference evidence="2" key="1">
    <citation type="submission" date="2021-01" db="EMBL/GenBank/DDBJ databases">
        <title>Whole genome shotgun sequence of Planobispora takensis NBRC 109077.</title>
        <authorList>
            <person name="Komaki H."/>
            <person name="Tamura T."/>
        </authorList>
    </citation>
    <scope>NUCLEOTIDE SEQUENCE</scope>
    <source>
        <strain evidence="2">NBRC 109077</strain>
    </source>
</reference>
<evidence type="ECO:0000313" key="3">
    <source>
        <dbReference type="Proteomes" id="UP000634476"/>
    </source>
</evidence>
<name>A0A8J3WSG4_9ACTN</name>
<sequence length="285" mass="31580">MTRCSPTARHRRLMAELNRLRCDSGLSRAEVAALIGSTDTTLWRYETGLTRPKPSDVAALTSVYGVGGEERESLLQMAKEARRRGWWHRHRRALKPGFDSYIGLEAEASAVRVYEPLVVPGLTQTEAYARAVIEAVAPACSPAELDEKVAVRASRQRLLHGPGDPIHLVAVLDEAVLWRRVGGREVMREQLEHLVRLGALPNVELRVIPFSAGAHAAMDGKFCLLRLPEAADPDLVYLERATRGLVSDDPEEARRYTRMFDDLTALALDERASAARIARAAEEVT</sequence>
<dbReference type="SUPFAM" id="SSF47413">
    <property type="entry name" value="lambda repressor-like DNA-binding domains"/>
    <property type="match status" value="1"/>
</dbReference>
<dbReference type="SMART" id="SM00530">
    <property type="entry name" value="HTH_XRE"/>
    <property type="match status" value="1"/>
</dbReference>
<evidence type="ECO:0000259" key="1">
    <source>
        <dbReference type="PROSITE" id="PS50943"/>
    </source>
</evidence>
<accession>A0A8J3WSG4</accession>
<keyword evidence="3" id="KW-1185">Reference proteome</keyword>
<dbReference type="InterPro" id="IPR001387">
    <property type="entry name" value="Cro/C1-type_HTH"/>
</dbReference>
<dbReference type="AlphaFoldDB" id="A0A8J3WSG4"/>
<dbReference type="EMBL" id="BOOK01000007">
    <property type="protein sequence ID" value="GIH99242.1"/>
    <property type="molecule type" value="Genomic_DNA"/>
</dbReference>
<comment type="caution">
    <text evidence="2">The sequence shown here is derived from an EMBL/GenBank/DDBJ whole genome shotgun (WGS) entry which is preliminary data.</text>
</comment>
<dbReference type="CDD" id="cd00093">
    <property type="entry name" value="HTH_XRE"/>
    <property type="match status" value="1"/>
</dbReference>
<gene>
    <name evidence="2" type="ORF">Pta02_12510</name>
</gene>
<dbReference type="InterPro" id="IPR010982">
    <property type="entry name" value="Lambda_DNA-bd_dom_sf"/>
</dbReference>
<feature type="domain" description="HTH cro/C1-type" evidence="1">
    <location>
        <begin position="17"/>
        <end position="71"/>
    </location>
</feature>
<proteinExistence type="predicted"/>